<feature type="transmembrane region" description="Helical" evidence="1">
    <location>
        <begin position="100"/>
        <end position="120"/>
    </location>
</feature>
<evidence type="ECO:0000313" key="3">
    <source>
        <dbReference type="Proteomes" id="UP000625804"/>
    </source>
</evidence>
<keyword evidence="1" id="KW-0472">Membrane</keyword>
<keyword evidence="3" id="KW-1185">Reference proteome</keyword>
<dbReference type="InterPro" id="IPR023804">
    <property type="entry name" value="DUF3792_TM"/>
</dbReference>
<dbReference type="AlphaFoldDB" id="A0A8J8K9V7"/>
<reference evidence="2" key="1">
    <citation type="submission" date="2020-06" db="EMBL/GenBank/DDBJ databases">
        <title>A novel thermopfilic bacterium from Erzurum, Turkey.</title>
        <authorList>
            <person name="Adiguzel A."/>
            <person name="Ay H."/>
            <person name="Baltaci M.O."/>
        </authorList>
    </citation>
    <scope>NUCLEOTIDE SEQUENCE</scope>
    <source>
        <strain evidence="2">P2</strain>
    </source>
</reference>
<evidence type="ECO:0000313" key="2">
    <source>
        <dbReference type="EMBL" id="NSL50169.1"/>
    </source>
</evidence>
<evidence type="ECO:0000256" key="1">
    <source>
        <dbReference type="SAM" id="Phobius"/>
    </source>
</evidence>
<accession>A0A8J8K9V7</accession>
<dbReference type="Pfam" id="PF12670">
    <property type="entry name" value="DUF3792"/>
    <property type="match status" value="1"/>
</dbReference>
<keyword evidence="1" id="KW-1133">Transmembrane helix</keyword>
<dbReference type="NCBIfam" id="TIGR04086">
    <property type="entry name" value="TIGR04086_membr"/>
    <property type="match status" value="1"/>
</dbReference>
<name>A0A8J8K9V7_9BACI</name>
<proteinExistence type="predicted"/>
<keyword evidence="1" id="KW-0812">Transmembrane</keyword>
<feature type="transmembrane region" description="Helical" evidence="1">
    <location>
        <begin position="9"/>
        <end position="31"/>
    </location>
</feature>
<feature type="transmembrane region" description="Helical" evidence="1">
    <location>
        <begin position="43"/>
        <end position="61"/>
    </location>
</feature>
<organism evidence="2 3">
    <name type="scientific">Calidifontibacillus erzurumensis</name>
    <dbReference type="NCBI Taxonomy" id="2741433"/>
    <lineage>
        <taxon>Bacteria</taxon>
        <taxon>Bacillati</taxon>
        <taxon>Bacillota</taxon>
        <taxon>Bacilli</taxon>
        <taxon>Bacillales</taxon>
        <taxon>Bacillaceae</taxon>
        <taxon>Calidifontibacillus/Schinkia group</taxon>
        <taxon>Calidifontibacillus</taxon>
    </lineage>
</organism>
<feature type="transmembrane region" description="Helical" evidence="1">
    <location>
        <begin position="68"/>
        <end position="88"/>
    </location>
</feature>
<gene>
    <name evidence="2" type="ORF">HR057_00140</name>
</gene>
<protein>
    <submittedName>
        <fullName evidence="2">TIGR04086 family membrane protein</fullName>
    </submittedName>
</protein>
<sequence>MEKNSFSAILYGVITTFIIVIVSSVVLSLLLRFSNIQESSLTWVVLTLSFLALFIGGFVSGGKGKKKGWLVGGGTGLLFTILVFLVQFLGYQTGFSIEQLLYHLGYIVTAVLGGMIGVNMTGKRA</sequence>
<dbReference type="RefSeq" id="WP_173729377.1">
    <property type="nucleotide sequence ID" value="NZ_JABTTE010000001.1"/>
</dbReference>
<dbReference type="EMBL" id="JABTTE010000001">
    <property type="protein sequence ID" value="NSL50169.1"/>
    <property type="molecule type" value="Genomic_DNA"/>
</dbReference>
<dbReference type="Proteomes" id="UP000625804">
    <property type="component" value="Unassembled WGS sequence"/>
</dbReference>
<comment type="caution">
    <text evidence="2">The sequence shown here is derived from an EMBL/GenBank/DDBJ whole genome shotgun (WGS) entry which is preliminary data.</text>
</comment>